<evidence type="ECO:0000256" key="4">
    <source>
        <dbReference type="SAM" id="SignalP"/>
    </source>
</evidence>
<keyword evidence="9" id="KW-1185">Reference proteome</keyword>
<evidence type="ECO:0000256" key="1">
    <source>
        <dbReference type="ARBA" id="ARBA00007401"/>
    </source>
</evidence>
<dbReference type="Pfam" id="PF02837">
    <property type="entry name" value="Glyco_hydro_2_N"/>
    <property type="match status" value="1"/>
</dbReference>
<evidence type="ECO:0000256" key="3">
    <source>
        <dbReference type="ARBA" id="ARBA00023295"/>
    </source>
</evidence>
<dbReference type="SUPFAM" id="SSF49785">
    <property type="entry name" value="Galactose-binding domain-like"/>
    <property type="match status" value="1"/>
</dbReference>
<dbReference type="Gene3D" id="3.20.20.80">
    <property type="entry name" value="Glycosidases"/>
    <property type="match status" value="1"/>
</dbReference>
<keyword evidence="4" id="KW-0732">Signal</keyword>
<keyword evidence="3" id="KW-0326">Glycosidase</keyword>
<dbReference type="InterPro" id="IPR013783">
    <property type="entry name" value="Ig-like_fold"/>
</dbReference>
<dbReference type="Pfam" id="PF00703">
    <property type="entry name" value="Glyco_hydro_2"/>
    <property type="match status" value="1"/>
</dbReference>
<gene>
    <name evidence="8" type="ORF">KHLLAP_LOCUS3416</name>
</gene>
<dbReference type="InterPro" id="IPR008979">
    <property type="entry name" value="Galactose-bd-like_sf"/>
</dbReference>
<protein>
    <submittedName>
        <fullName evidence="8">Uu.00g103420.m01.CDS01</fullName>
    </submittedName>
</protein>
<dbReference type="AlphaFoldDB" id="A0AAI8VE91"/>
<dbReference type="GO" id="GO:0005975">
    <property type="term" value="P:carbohydrate metabolic process"/>
    <property type="evidence" value="ECO:0007669"/>
    <property type="project" value="InterPro"/>
</dbReference>
<sequence>MKLGFLKSCLALVPVLISLAQGYEIKNLPLDTPWTHTSGTDAWPEYPRPQLQRSQWKSLNGLWNWKEGAGADEVLMNIVPLPDTLAHEVLIPSCLESALSGIQKTNMTYSWFARRFEVPEGWTDNGNRVMLNFEAVDYIATVYVNSQRVGDQVGGYWHFSLDITEFLLHGNNTLQVSVFDPTDAEGYQIPVGKQALSPSHIFYTPCTGIWQSVWMESVPSQYITQLDVAAGMDGRINMTVGTSGGASNSSFQVTVADTRGNRVAYANGTVNRPFTFVVGSPHLWSPDDPTLYNISVTMGRDKVTSYTGFRTISVGEIDGVKRPLINGEFFFQFGTLDQGFWPDGIYTPPNREAMVYDLQQLKDLGFNMFRKHIKVENALFYQACDQLGLLVIQDMPSMPANGMPSDSQQAEWERQLDILITQHRNYPSIYTWIIYNEGWAQRTDYYPEAALTQRVKQLDPTRLVDATSGWHDHGYGDWHDNHHYANPQCGTPFYSTQSTPYDPTRMAIQGEFGGIGNNVSIEHLWNVKAAISTVNQTYEIDLTIQDWNYRAHLLLSELRDQVEKFACSAAIWTQTTDVEGEVNGLLTYDRRVLRPDVDQWKADIQALKDAGAARNGKAKKLRTQKLRLPAS</sequence>
<evidence type="ECO:0000313" key="9">
    <source>
        <dbReference type="Proteomes" id="UP001295740"/>
    </source>
</evidence>
<dbReference type="Gene3D" id="2.60.40.10">
    <property type="entry name" value="Immunoglobulins"/>
    <property type="match status" value="1"/>
</dbReference>
<evidence type="ECO:0000256" key="2">
    <source>
        <dbReference type="ARBA" id="ARBA00022801"/>
    </source>
</evidence>
<name>A0AAI8VE91_9PEZI</name>
<dbReference type="GO" id="GO:0004553">
    <property type="term" value="F:hydrolase activity, hydrolyzing O-glycosyl compounds"/>
    <property type="evidence" value="ECO:0007669"/>
    <property type="project" value="InterPro"/>
</dbReference>
<feature type="chain" id="PRO_5042618171" evidence="4">
    <location>
        <begin position="23"/>
        <end position="631"/>
    </location>
</feature>
<dbReference type="EMBL" id="CAUWAG010000004">
    <property type="protein sequence ID" value="CAJ2502948.1"/>
    <property type="molecule type" value="Genomic_DNA"/>
</dbReference>
<dbReference type="PANTHER" id="PTHR42732">
    <property type="entry name" value="BETA-GALACTOSIDASE"/>
    <property type="match status" value="1"/>
</dbReference>
<dbReference type="InterPro" id="IPR051913">
    <property type="entry name" value="GH2_Domain-Containing"/>
</dbReference>
<evidence type="ECO:0000259" key="7">
    <source>
        <dbReference type="Pfam" id="PF02837"/>
    </source>
</evidence>
<dbReference type="InterPro" id="IPR036156">
    <property type="entry name" value="Beta-gal/glucu_dom_sf"/>
</dbReference>
<comment type="similarity">
    <text evidence="1">Belongs to the glycosyl hydrolase 2 family.</text>
</comment>
<dbReference type="SUPFAM" id="SSF49303">
    <property type="entry name" value="beta-Galactosidase/glucuronidase domain"/>
    <property type="match status" value="1"/>
</dbReference>
<feature type="domain" description="Glycosyl hydrolases family 2 sugar binding" evidence="7">
    <location>
        <begin position="105"/>
        <end position="183"/>
    </location>
</feature>
<feature type="signal peptide" evidence="4">
    <location>
        <begin position="1"/>
        <end position="22"/>
    </location>
</feature>
<feature type="domain" description="Glycoside hydrolase family 2 catalytic" evidence="6">
    <location>
        <begin position="352"/>
        <end position="473"/>
    </location>
</feature>
<accession>A0AAI8VE91</accession>
<evidence type="ECO:0000259" key="5">
    <source>
        <dbReference type="Pfam" id="PF00703"/>
    </source>
</evidence>
<evidence type="ECO:0000313" key="8">
    <source>
        <dbReference type="EMBL" id="CAJ2502948.1"/>
    </source>
</evidence>
<reference evidence="8" key="1">
    <citation type="submission" date="2023-10" db="EMBL/GenBank/DDBJ databases">
        <authorList>
            <person name="Hackl T."/>
        </authorList>
    </citation>
    <scope>NUCLEOTIDE SEQUENCE</scope>
</reference>
<dbReference type="Gene3D" id="2.60.120.260">
    <property type="entry name" value="Galactose-binding domain-like"/>
    <property type="match status" value="1"/>
</dbReference>
<dbReference type="InterPro" id="IPR006104">
    <property type="entry name" value="Glyco_hydro_2_N"/>
</dbReference>
<proteinExistence type="inferred from homology"/>
<organism evidence="8 9">
    <name type="scientific">Anthostomella pinea</name>
    <dbReference type="NCBI Taxonomy" id="933095"/>
    <lineage>
        <taxon>Eukaryota</taxon>
        <taxon>Fungi</taxon>
        <taxon>Dikarya</taxon>
        <taxon>Ascomycota</taxon>
        <taxon>Pezizomycotina</taxon>
        <taxon>Sordariomycetes</taxon>
        <taxon>Xylariomycetidae</taxon>
        <taxon>Xylariales</taxon>
        <taxon>Xylariaceae</taxon>
        <taxon>Anthostomella</taxon>
    </lineage>
</organism>
<dbReference type="Proteomes" id="UP001295740">
    <property type="component" value="Unassembled WGS sequence"/>
</dbReference>
<feature type="domain" description="Glycoside hydrolase family 2 immunoglobulin-like beta-sandwich" evidence="5">
    <location>
        <begin position="232"/>
        <end position="310"/>
    </location>
</feature>
<evidence type="ECO:0000259" key="6">
    <source>
        <dbReference type="Pfam" id="PF02836"/>
    </source>
</evidence>
<dbReference type="SUPFAM" id="SSF51445">
    <property type="entry name" value="(Trans)glycosidases"/>
    <property type="match status" value="1"/>
</dbReference>
<comment type="caution">
    <text evidence="8">The sequence shown here is derived from an EMBL/GenBank/DDBJ whole genome shotgun (WGS) entry which is preliminary data.</text>
</comment>
<dbReference type="InterPro" id="IPR017853">
    <property type="entry name" value="GH"/>
</dbReference>
<dbReference type="InterPro" id="IPR006103">
    <property type="entry name" value="Glyco_hydro_2_cat"/>
</dbReference>
<dbReference type="Pfam" id="PF02836">
    <property type="entry name" value="Glyco_hydro_2_C"/>
    <property type="match status" value="1"/>
</dbReference>
<dbReference type="InterPro" id="IPR006102">
    <property type="entry name" value="Ig-like_GH2"/>
</dbReference>
<keyword evidence="2" id="KW-0378">Hydrolase</keyword>
<dbReference type="PANTHER" id="PTHR42732:SF2">
    <property type="entry name" value="BETA-MANNOSIDASE"/>
    <property type="match status" value="1"/>
</dbReference>